<dbReference type="InterPro" id="IPR009014">
    <property type="entry name" value="Transketo_C/PFOR_II"/>
</dbReference>
<dbReference type="Gene3D" id="3.40.50.970">
    <property type="match status" value="1"/>
</dbReference>
<dbReference type="InterPro" id="IPR029061">
    <property type="entry name" value="THDP-binding"/>
</dbReference>
<dbReference type="FunFam" id="3.40.50.970:FF:000022">
    <property type="entry name" value="2-oxoglutarate ferredoxin oxidoreductase alpha subunit"/>
    <property type="match status" value="1"/>
</dbReference>
<sequence>MSEKIRINDMVVRFANVNGTGSSSSNEIFSKAVFRMGIPVSPKNIFPSNIQGLPTWYEVRISGKGYLGRRDDIDILVGINPQSMEKDIASVRSNGYFIYDNTRQLHDDMIREDIHMIGIPMMQLSIDHYEVPRLQQLFKNIIYIGALATLINLDLDVVKAIISEQFEKKPKLIPPNHKALDLGANWVKENLNYPLDVRLEHSNATGDKIMMDGNAATGLGAVYAGATVLSWYPITPSTSVAKNFETFAKKYRVDPETGQNNFAIIQAEDELAAFGMAMGANWNGARAFTATSGAGISLMNEFIGLAYFAEVPMVLVNVQRGGPSTGMPTRTQQSDLLPCAYASHGDTKHVLLLPATPTECFDFMADAFDLADQLQTVVFLLSDLDLGMNIHMTEPLSWDDARKFNKGKVLNKEELDAVEDYGRFKDVDGDGIGYRVIPGTHPSKGAFLSRGTSHDPYGVYTEDGVVHAGEIDRLIRKFNTAKELVPQPEFYQKENQGKHAIVFFGTTTYAALEAMDILEQNGEPIDAMRLRAFPFSNIVKDFIDAHDTIYVIEQNRDAQCRSLLMIELGIDPTKLKSILNYDGMPITADAILKQLQQHLHDYDGLQPPDHRQNGSSHSLKTTLL</sequence>
<dbReference type="InterPro" id="IPR002880">
    <property type="entry name" value="Pyrv_Fd/Flavodoxin_OxRdtase_N"/>
</dbReference>
<evidence type="ECO:0000313" key="6">
    <source>
        <dbReference type="Proteomes" id="UP000753961"/>
    </source>
</evidence>
<evidence type="ECO:0000256" key="2">
    <source>
        <dbReference type="SAM" id="MobiDB-lite"/>
    </source>
</evidence>
<comment type="caution">
    <text evidence="5">The sequence shown here is derived from an EMBL/GenBank/DDBJ whole genome shotgun (WGS) entry which is preliminary data.</text>
</comment>
<feature type="compositionally biased region" description="Basic and acidic residues" evidence="2">
    <location>
        <begin position="602"/>
        <end position="612"/>
    </location>
</feature>
<feature type="domain" description="Pyruvate/ketoisovalerate oxidoreductase catalytic" evidence="3">
    <location>
        <begin position="19"/>
        <end position="184"/>
    </location>
</feature>
<protein>
    <submittedName>
        <fullName evidence="5">2-oxoacid:acceptor oxidoreductase subunit alpha</fullName>
    </submittedName>
</protein>
<organism evidence="5 6">
    <name type="scientific">Membranihabitans marinus</name>
    <dbReference type="NCBI Taxonomy" id="1227546"/>
    <lineage>
        <taxon>Bacteria</taxon>
        <taxon>Pseudomonadati</taxon>
        <taxon>Bacteroidota</taxon>
        <taxon>Saprospiria</taxon>
        <taxon>Saprospirales</taxon>
        <taxon>Saprospiraceae</taxon>
        <taxon>Membranihabitans</taxon>
    </lineage>
</organism>
<evidence type="ECO:0000259" key="4">
    <source>
        <dbReference type="Pfam" id="PF01855"/>
    </source>
</evidence>
<dbReference type="CDD" id="cd07034">
    <property type="entry name" value="TPP_PYR_PFOR_IOR-alpha_like"/>
    <property type="match status" value="1"/>
</dbReference>
<evidence type="ECO:0000259" key="3">
    <source>
        <dbReference type="Pfam" id="PF01558"/>
    </source>
</evidence>
<dbReference type="AlphaFoldDB" id="A0A953HWD9"/>
<feature type="domain" description="Pyruvate flavodoxin/ferredoxin oxidoreductase pyrimidine binding" evidence="4">
    <location>
        <begin position="220"/>
        <end position="391"/>
    </location>
</feature>
<proteinExistence type="predicted"/>
<dbReference type="InterPro" id="IPR022367">
    <property type="entry name" value="2-oxoacid/accept_OxRdtase_asu"/>
</dbReference>
<keyword evidence="6" id="KW-1185">Reference proteome</keyword>
<dbReference type="GO" id="GO:0006979">
    <property type="term" value="P:response to oxidative stress"/>
    <property type="evidence" value="ECO:0007669"/>
    <property type="project" value="TreeGrafter"/>
</dbReference>
<dbReference type="Gene3D" id="3.40.50.920">
    <property type="match status" value="1"/>
</dbReference>
<dbReference type="Gene3D" id="3.40.920.10">
    <property type="entry name" value="Pyruvate-ferredoxin oxidoreductase, PFOR, domain III"/>
    <property type="match status" value="1"/>
</dbReference>
<dbReference type="Proteomes" id="UP000753961">
    <property type="component" value="Unassembled WGS sequence"/>
</dbReference>
<dbReference type="PANTHER" id="PTHR32154">
    <property type="entry name" value="PYRUVATE-FLAVODOXIN OXIDOREDUCTASE-RELATED"/>
    <property type="match status" value="1"/>
</dbReference>
<dbReference type="InterPro" id="IPR019752">
    <property type="entry name" value="Pyrv/ketoisovalerate_OxRed_cat"/>
</dbReference>
<dbReference type="Pfam" id="PF01558">
    <property type="entry name" value="POR"/>
    <property type="match status" value="1"/>
</dbReference>
<feature type="compositionally biased region" description="Polar residues" evidence="2">
    <location>
        <begin position="613"/>
        <end position="624"/>
    </location>
</feature>
<dbReference type="RefSeq" id="WP_222579303.1">
    <property type="nucleotide sequence ID" value="NZ_JAHVHU010000006.1"/>
</dbReference>
<dbReference type="GO" id="GO:0016903">
    <property type="term" value="F:oxidoreductase activity, acting on the aldehyde or oxo group of donors"/>
    <property type="evidence" value="ECO:0007669"/>
    <property type="project" value="InterPro"/>
</dbReference>
<reference evidence="5" key="1">
    <citation type="submission" date="2021-06" db="EMBL/GenBank/DDBJ databases">
        <title>44 bacteria genomes isolated from Dapeng, Shenzhen.</title>
        <authorList>
            <person name="Zheng W."/>
            <person name="Yu S."/>
            <person name="Huang Y."/>
        </authorList>
    </citation>
    <scope>NUCLEOTIDE SEQUENCE</scope>
    <source>
        <strain evidence="5">DP5N28-2</strain>
    </source>
</reference>
<dbReference type="SUPFAM" id="SSF52518">
    <property type="entry name" value="Thiamin diphosphate-binding fold (THDP-binding)"/>
    <property type="match status" value="1"/>
</dbReference>
<gene>
    <name evidence="5" type="ORF">KUV50_06550</name>
</gene>
<evidence type="ECO:0000256" key="1">
    <source>
        <dbReference type="ARBA" id="ARBA00023002"/>
    </source>
</evidence>
<accession>A0A953HWD9</accession>
<feature type="region of interest" description="Disordered" evidence="2">
    <location>
        <begin position="602"/>
        <end position="624"/>
    </location>
</feature>
<dbReference type="NCBIfam" id="TIGR03710">
    <property type="entry name" value="OAFO_sf"/>
    <property type="match status" value="1"/>
</dbReference>
<dbReference type="SUPFAM" id="SSF53323">
    <property type="entry name" value="Pyruvate-ferredoxin oxidoreductase, PFOR, domain III"/>
    <property type="match status" value="1"/>
</dbReference>
<name>A0A953HWD9_9BACT</name>
<keyword evidence="1" id="KW-0560">Oxidoreductase</keyword>
<dbReference type="SUPFAM" id="SSF52922">
    <property type="entry name" value="TK C-terminal domain-like"/>
    <property type="match status" value="1"/>
</dbReference>
<dbReference type="InterPro" id="IPR002869">
    <property type="entry name" value="Pyrv_flavodox_OxRed_cen"/>
</dbReference>
<dbReference type="EMBL" id="JAHVHU010000006">
    <property type="protein sequence ID" value="MBY5957781.1"/>
    <property type="molecule type" value="Genomic_DNA"/>
</dbReference>
<evidence type="ECO:0000313" key="5">
    <source>
        <dbReference type="EMBL" id="MBY5957781.1"/>
    </source>
</evidence>
<dbReference type="Pfam" id="PF01855">
    <property type="entry name" value="POR_N"/>
    <property type="match status" value="1"/>
</dbReference>
<dbReference type="InterPro" id="IPR050722">
    <property type="entry name" value="Pyruvate:ferred/Flavod_OxRd"/>
</dbReference>
<dbReference type="PANTHER" id="PTHR32154:SF29">
    <property type="entry name" value="BLR6743 PROTEIN"/>
    <property type="match status" value="1"/>
</dbReference>